<keyword evidence="8" id="KW-0675">Receptor</keyword>
<evidence type="ECO:0000259" key="13">
    <source>
        <dbReference type="Pfam" id="PF00593"/>
    </source>
</evidence>
<dbReference type="CDD" id="cd01347">
    <property type="entry name" value="ligand_gated_channel"/>
    <property type="match status" value="1"/>
</dbReference>
<proteinExistence type="inferred from homology"/>
<keyword evidence="7 10" id="KW-0472">Membrane</keyword>
<evidence type="ECO:0008006" key="17">
    <source>
        <dbReference type="Google" id="ProtNLM"/>
    </source>
</evidence>
<evidence type="ECO:0000256" key="12">
    <source>
        <dbReference type="SAM" id="SignalP"/>
    </source>
</evidence>
<dbReference type="GO" id="GO:0044718">
    <property type="term" value="P:siderophore transmembrane transport"/>
    <property type="evidence" value="ECO:0007669"/>
    <property type="project" value="TreeGrafter"/>
</dbReference>
<dbReference type="PANTHER" id="PTHR30069:SF41">
    <property type="entry name" value="HEME_HEMOPEXIN UTILIZATION PROTEIN C"/>
    <property type="match status" value="1"/>
</dbReference>
<evidence type="ECO:0000256" key="8">
    <source>
        <dbReference type="ARBA" id="ARBA00023170"/>
    </source>
</evidence>
<evidence type="ECO:0000313" key="15">
    <source>
        <dbReference type="EMBL" id="OEO28416.1"/>
    </source>
</evidence>
<name>A0A1E5XIJ3_9HYPH</name>
<dbReference type="InterPro" id="IPR012910">
    <property type="entry name" value="Plug_dom"/>
</dbReference>
<dbReference type="GO" id="GO:0015344">
    <property type="term" value="F:siderophore uptake transmembrane transporter activity"/>
    <property type="evidence" value="ECO:0007669"/>
    <property type="project" value="TreeGrafter"/>
</dbReference>
<evidence type="ECO:0000256" key="5">
    <source>
        <dbReference type="ARBA" id="ARBA00022692"/>
    </source>
</evidence>
<protein>
    <recommendedName>
        <fullName evidence="17">TonB-dependent receptor</fullName>
    </recommendedName>
</protein>
<keyword evidence="12" id="KW-0732">Signal</keyword>
<dbReference type="GO" id="GO:0009279">
    <property type="term" value="C:cell outer membrane"/>
    <property type="evidence" value="ECO:0007669"/>
    <property type="project" value="UniProtKB-SubCell"/>
</dbReference>
<dbReference type="InterPro" id="IPR000531">
    <property type="entry name" value="Beta-barrel_TonB"/>
</dbReference>
<dbReference type="SUPFAM" id="SSF56935">
    <property type="entry name" value="Porins"/>
    <property type="match status" value="1"/>
</dbReference>
<evidence type="ECO:0000256" key="6">
    <source>
        <dbReference type="ARBA" id="ARBA00023077"/>
    </source>
</evidence>
<dbReference type="PANTHER" id="PTHR30069">
    <property type="entry name" value="TONB-DEPENDENT OUTER MEMBRANE RECEPTOR"/>
    <property type="match status" value="1"/>
</dbReference>
<evidence type="ECO:0000256" key="2">
    <source>
        <dbReference type="ARBA" id="ARBA00009810"/>
    </source>
</evidence>
<evidence type="ECO:0000256" key="10">
    <source>
        <dbReference type="PROSITE-ProRule" id="PRU01360"/>
    </source>
</evidence>
<dbReference type="AlphaFoldDB" id="A0A1E5XIJ3"/>
<dbReference type="Gene3D" id="2.40.170.20">
    <property type="entry name" value="TonB-dependent receptor, beta-barrel domain"/>
    <property type="match status" value="1"/>
</dbReference>
<feature type="signal peptide" evidence="12">
    <location>
        <begin position="1"/>
        <end position="28"/>
    </location>
</feature>
<dbReference type="PROSITE" id="PS52016">
    <property type="entry name" value="TONB_DEPENDENT_REC_3"/>
    <property type="match status" value="1"/>
</dbReference>
<comment type="caution">
    <text evidence="15">The sequence shown here is derived from an EMBL/GenBank/DDBJ whole genome shotgun (WGS) entry which is preliminary data.</text>
</comment>
<evidence type="ECO:0000259" key="14">
    <source>
        <dbReference type="Pfam" id="PF07715"/>
    </source>
</evidence>
<keyword evidence="9 10" id="KW-0998">Cell outer membrane</keyword>
<evidence type="ECO:0000256" key="3">
    <source>
        <dbReference type="ARBA" id="ARBA00022448"/>
    </source>
</evidence>
<dbReference type="GO" id="GO:0015232">
    <property type="term" value="F:heme transmembrane transporter activity"/>
    <property type="evidence" value="ECO:0007669"/>
    <property type="project" value="InterPro"/>
</dbReference>
<evidence type="ECO:0000256" key="11">
    <source>
        <dbReference type="RuleBase" id="RU003357"/>
    </source>
</evidence>
<comment type="subcellular location">
    <subcellularLocation>
        <location evidence="1 10">Cell outer membrane</location>
        <topology evidence="1 10">Multi-pass membrane protein</topology>
    </subcellularLocation>
</comment>
<dbReference type="Pfam" id="PF00593">
    <property type="entry name" value="TonB_dep_Rec_b-barrel"/>
    <property type="match status" value="1"/>
</dbReference>
<organism evidence="15 16">
    <name type="scientific">Devosia insulae DS-56</name>
    <dbReference type="NCBI Taxonomy" id="1116389"/>
    <lineage>
        <taxon>Bacteria</taxon>
        <taxon>Pseudomonadati</taxon>
        <taxon>Pseudomonadota</taxon>
        <taxon>Alphaproteobacteria</taxon>
        <taxon>Hyphomicrobiales</taxon>
        <taxon>Devosiaceae</taxon>
        <taxon>Devosia</taxon>
    </lineage>
</organism>
<feature type="domain" description="TonB-dependent receptor plug" evidence="14">
    <location>
        <begin position="55"/>
        <end position="166"/>
    </location>
</feature>
<keyword evidence="5 10" id="KW-0812">Transmembrane</keyword>
<keyword evidence="3 10" id="KW-0813">Transport</keyword>
<dbReference type="Pfam" id="PF07715">
    <property type="entry name" value="Plug"/>
    <property type="match status" value="1"/>
</dbReference>
<evidence type="ECO:0000313" key="16">
    <source>
        <dbReference type="Proteomes" id="UP000095463"/>
    </source>
</evidence>
<dbReference type="InterPro" id="IPR011276">
    <property type="entry name" value="TonB_haem/Hb_rcpt"/>
</dbReference>
<sequence length="704" mass="75359">MGLVARNAAILLGGVALGATFGAGAAMAQSAGTNSQFVTLLERIVVGAGKAKVAIDTPQAVTVVDQADIDRKQAGTIGEILDDVPGVTMIGSERVLGESFNIRGIGAAETSGDEARIILTVDGARKFYEQYRMGSFFSDPELYKAAEVLRGPASSTLYGAGAFGGVINFTTKDASDFIKDGKTGAVRLKGSYSSNGNGTLASGIIAHRINETFEVLAAGNFRRSDIVDLANGSELPGSEFAAWSGLVKGTIHLDADQVVRLSYQRWNSDADQQDYAQTGTIPTTNPQNFGLIDRTVDDQTAIISYENEASGNDMLDLKVQLSYSNTAVSQENPTSPVPSNIFVADYGYQTTQLNVENTSSFSGEGWENFLTYGVQASHQNRVADPLSGTLITTHPEGTSSSVGVFAQSEHTINDALTVIAGARADFSTLTPSETVVGASPSEDVAISPKLAALYKFNENFSVFGSAAHTERMPTLDEMFQYSGTRTMNPNLKKEYSDNFELGLATQADDIFTGNDSVAFKATAFHNDITDGIASNPITANAPYFINIAGMRIWGLELEGSYDSDVMFARLAYTYTRGVYTEDMIATNPANSIFAGDDVRSIPQDKLVLTVGGRAQDLDLEYGARLTLAANPLTAVATVPVTPMPEGWATVDVFATWKPESGQFEGLEATFGIDNLFDADYRENLSMDRSKGRTFKLTLAKQFDY</sequence>
<dbReference type="Gene3D" id="2.170.130.10">
    <property type="entry name" value="TonB-dependent receptor, plug domain"/>
    <property type="match status" value="1"/>
</dbReference>
<evidence type="ECO:0000256" key="1">
    <source>
        <dbReference type="ARBA" id="ARBA00004571"/>
    </source>
</evidence>
<keyword evidence="6 11" id="KW-0798">TonB box</keyword>
<feature type="domain" description="TonB-dependent receptor-like beta-barrel" evidence="13">
    <location>
        <begin position="250"/>
        <end position="675"/>
    </location>
</feature>
<dbReference type="EMBL" id="LAJE02000378">
    <property type="protein sequence ID" value="OEO28416.1"/>
    <property type="molecule type" value="Genomic_DNA"/>
</dbReference>
<keyword evidence="16" id="KW-1185">Reference proteome</keyword>
<keyword evidence="4 10" id="KW-1134">Transmembrane beta strand</keyword>
<dbReference type="NCBIfam" id="TIGR01785">
    <property type="entry name" value="TonB-hemin"/>
    <property type="match status" value="1"/>
</dbReference>
<evidence type="ECO:0000256" key="4">
    <source>
        <dbReference type="ARBA" id="ARBA00022452"/>
    </source>
</evidence>
<evidence type="ECO:0000256" key="9">
    <source>
        <dbReference type="ARBA" id="ARBA00023237"/>
    </source>
</evidence>
<accession>A0A1E5XIJ3</accession>
<comment type="similarity">
    <text evidence="2 10 11">Belongs to the TonB-dependent receptor family.</text>
</comment>
<dbReference type="InterPro" id="IPR037066">
    <property type="entry name" value="Plug_dom_sf"/>
</dbReference>
<evidence type="ECO:0000256" key="7">
    <source>
        <dbReference type="ARBA" id="ARBA00023136"/>
    </source>
</evidence>
<dbReference type="InterPro" id="IPR039426">
    <property type="entry name" value="TonB-dep_rcpt-like"/>
</dbReference>
<dbReference type="InterPro" id="IPR036942">
    <property type="entry name" value="Beta-barrel_TonB_sf"/>
</dbReference>
<gene>
    <name evidence="15" type="ORF">VW23_000340</name>
</gene>
<dbReference type="Proteomes" id="UP000095463">
    <property type="component" value="Unassembled WGS sequence"/>
</dbReference>
<feature type="chain" id="PRO_5009190152" description="TonB-dependent receptor" evidence="12">
    <location>
        <begin position="29"/>
        <end position="704"/>
    </location>
</feature>
<reference evidence="15 16" key="1">
    <citation type="journal article" date="2015" name="Genome Announc.">
        <title>Genome Assemblies of Three Soil-Associated Devosia species: D. insulae, D. limi, and D. soli.</title>
        <authorList>
            <person name="Hassan Y.I."/>
            <person name="Lepp D."/>
            <person name="Zhou T."/>
        </authorList>
    </citation>
    <scope>NUCLEOTIDE SEQUENCE [LARGE SCALE GENOMIC DNA]</scope>
    <source>
        <strain evidence="15 16">DS-56</strain>
    </source>
</reference>
<dbReference type="OrthoDB" id="9760333at2"/>